<dbReference type="EMBL" id="DSUJ01000008">
    <property type="protein sequence ID" value="HFI91514.1"/>
    <property type="molecule type" value="Genomic_DNA"/>
</dbReference>
<protein>
    <submittedName>
        <fullName evidence="1">Uncharacterized protein</fullName>
    </submittedName>
</protein>
<evidence type="ECO:0000313" key="1">
    <source>
        <dbReference type="EMBL" id="HFI91514.1"/>
    </source>
</evidence>
<organism evidence="1">
    <name type="scientific">Ignavibacterium album</name>
    <dbReference type="NCBI Taxonomy" id="591197"/>
    <lineage>
        <taxon>Bacteria</taxon>
        <taxon>Pseudomonadati</taxon>
        <taxon>Ignavibacteriota</taxon>
        <taxon>Ignavibacteria</taxon>
        <taxon>Ignavibacteriales</taxon>
        <taxon>Ignavibacteriaceae</taxon>
        <taxon>Ignavibacterium</taxon>
    </lineage>
</organism>
<sequence>MVNPIYDTIFYPISVGNTWKYNFKDYDSTGSLVYEGTFNERFINARIKDAQLVYQFDSPLNPPSPACCDYRYYYQNKADGVHRLIASDSTGYWVSEFLLYKYPCMKNDIFTNGRNNYDTTFVISLNDTVICYAGTFECIVYKNVIRDLEDSSLTNILGYAYTYVSKGVGKIKFEFYWSNSSGEFYKNYEYSVISYTVK</sequence>
<comment type="caution">
    <text evidence="1">The sequence shown here is derived from an EMBL/GenBank/DDBJ whole genome shotgun (WGS) entry which is preliminary data.</text>
</comment>
<reference evidence="1" key="1">
    <citation type="journal article" date="2020" name="mSystems">
        <title>Genome- and Community-Level Interaction Insights into Carbon Utilization and Element Cycling Functions of Hydrothermarchaeota in Hydrothermal Sediment.</title>
        <authorList>
            <person name="Zhou Z."/>
            <person name="Liu Y."/>
            <person name="Xu W."/>
            <person name="Pan J."/>
            <person name="Luo Z.H."/>
            <person name="Li M."/>
        </authorList>
    </citation>
    <scope>NUCLEOTIDE SEQUENCE [LARGE SCALE GENOMIC DNA]</scope>
    <source>
        <strain evidence="1">SpSt-479</strain>
    </source>
</reference>
<proteinExistence type="predicted"/>
<accession>A0A7V2ZK92</accession>
<dbReference type="AlphaFoldDB" id="A0A7V2ZK92"/>
<gene>
    <name evidence="1" type="ORF">ENS31_08320</name>
</gene>
<name>A0A7V2ZK92_9BACT</name>